<evidence type="ECO:0000313" key="2">
    <source>
        <dbReference type="Proteomes" id="UP000070700"/>
    </source>
</evidence>
<dbReference type="GeneID" id="28830070"/>
<evidence type="ECO:0000313" key="1">
    <source>
        <dbReference type="EMBL" id="KUJ12399.1"/>
    </source>
</evidence>
<keyword evidence="2" id="KW-1185">Reference proteome</keyword>
<protein>
    <submittedName>
        <fullName evidence="1">Uncharacterized protein</fullName>
    </submittedName>
</protein>
<dbReference type="AlphaFoldDB" id="A0A194WXJ2"/>
<dbReference type="KEGG" id="psco:LY89DRAFT_738189"/>
<name>A0A194WXJ2_MOLSC</name>
<organism evidence="1 2">
    <name type="scientific">Mollisia scopiformis</name>
    <name type="common">Conifer needle endophyte fungus</name>
    <name type="synonym">Phialocephala scopiformis</name>
    <dbReference type="NCBI Taxonomy" id="149040"/>
    <lineage>
        <taxon>Eukaryota</taxon>
        <taxon>Fungi</taxon>
        <taxon>Dikarya</taxon>
        <taxon>Ascomycota</taxon>
        <taxon>Pezizomycotina</taxon>
        <taxon>Leotiomycetes</taxon>
        <taxon>Helotiales</taxon>
        <taxon>Mollisiaceae</taxon>
        <taxon>Mollisia</taxon>
    </lineage>
</organism>
<gene>
    <name evidence="1" type="ORF">LY89DRAFT_738189</name>
</gene>
<dbReference type="RefSeq" id="XP_018066754.1">
    <property type="nucleotide sequence ID" value="XM_018220344.1"/>
</dbReference>
<dbReference type="InParanoid" id="A0A194WXJ2"/>
<dbReference type="Proteomes" id="UP000070700">
    <property type="component" value="Unassembled WGS sequence"/>
</dbReference>
<accession>A0A194WXJ2</accession>
<proteinExistence type="predicted"/>
<sequence length="55" mass="6578">MKSYMSLYEDCDRLPEYRESCYKFLIEGFSGTFGYLIPATVQSFSWGKHWEIDHD</sequence>
<dbReference type="EMBL" id="KQ947424">
    <property type="protein sequence ID" value="KUJ12399.1"/>
    <property type="molecule type" value="Genomic_DNA"/>
</dbReference>
<reference evidence="1 2" key="1">
    <citation type="submission" date="2015-10" db="EMBL/GenBank/DDBJ databases">
        <title>Full genome of DAOMC 229536 Phialocephala scopiformis, a fungal endophyte of spruce producing the potent anti-insectan compound rugulosin.</title>
        <authorList>
            <consortium name="DOE Joint Genome Institute"/>
            <person name="Walker A.K."/>
            <person name="Frasz S.L."/>
            <person name="Seifert K.A."/>
            <person name="Miller J.D."/>
            <person name="Mondo S.J."/>
            <person name="Labutti K."/>
            <person name="Lipzen A."/>
            <person name="Dockter R."/>
            <person name="Kennedy M."/>
            <person name="Grigoriev I.V."/>
            <person name="Spatafora J.W."/>
        </authorList>
    </citation>
    <scope>NUCLEOTIDE SEQUENCE [LARGE SCALE GENOMIC DNA]</scope>
    <source>
        <strain evidence="1 2">CBS 120377</strain>
    </source>
</reference>